<evidence type="ECO:0000313" key="2">
    <source>
        <dbReference type="EMBL" id="KAF7842366.1"/>
    </source>
</evidence>
<accession>A0A835CGN1</accession>
<sequence length="93" mass="10234">MEASFSSTSSEVSVASATQASKTYSLFSSSSQSASIKLYRDNYLVWTSVIFPLIKGNHLQSHISKIGQVPSCEILSEKDIVRNHYSWVGCETP</sequence>
<evidence type="ECO:0000256" key="1">
    <source>
        <dbReference type="SAM" id="MobiDB-lite"/>
    </source>
</evidence>
<dbReference type="Proteomes" id="UP000634136">
    <property type="component" value="Unassembled WGS sequence"/>
</dbReference>
<feature type="region of interest" description="Disordered" evidence="1">
    <location>
        <begin position="1"/>
        <end position="32"/>
    </location>
</feature>
<dbReference type="EMBL" id="JAAIUW010000002">
    <property type="protein sequence ID" value="KAF7842366.1"/>
    <property type="molecule type" value="Genomic_DNA"/>
</dbReference>
<gene>
    <name evidence="2" type="ORF">G2W53_004664</name>
</gene>
<keyword evidence="3" id="KW-1185">Reference proteome</keyword>
<reference evidence="2" key="1">
    <citation type="submission" date="2020-09" db="EMBL/GenBank/DDBJ databases">
        <title>Genome-Enabled Discovery of Anthraquinone Biosynthesis in Senna tora.</title>
        <authorList>
            <person name="Kang S.-H."/>
            <person name="Pandey R.P."/>
            <person name="Lee C.-M."/>
            <person name="Sim J.-S."/>
            <person name="Jeong J.-T."/>
            <person name="Choi B.-S."/>
            <person name="Jung M."/>
            <person name="Ginzburg D."/>
            <person name="Zhao K."/>
            <person name="Won S.Y."/>
            <person name="Oh T.-J."/>
            <person name="Yu Y."/>
            <person name="Kim N.-H."/>
            <person name="Lee O.R."/>
            <person name="Lee T.-H."/>
            <person name="Bashyal P."/>
            <person name="Kim T.-S."/>
            <person name="Lee W.-H."/>
            <person name="Kawkins C."/>
            <person name="Kim C.-K."/>
            <person name="Kim J.S."/>
            <person name="Ahn B.O."/>
            <person name="Rhee S.Y."/>
            <person name="Sohng J.K."/>
        </authorList>
    </citation>
    <scope>NUCLEOTIDE SEQUENCE</scope>
    <source>
        <tissue evidence="2">Leaf</tissue>
    </source>
</reference>
<comment type="caution">
    <text evidence="2">The sequence shown here is derived from an EMBL/GenBank/DDBJ whole genome shotgun (WGS) entry which is preliminary data.</text>
</comment>
<protein>
    <submittedName>
        <fullName evidence="2">Uncharacterized protein</fullName>
    </submittedName>
</protein>
<evidence type="ECO:0000313" key="3">
    <source>
        <dbReference type="Proteomes" id="UP000634136"/>
    </source>
</evidence>
<organism evidence="2 3">
    <name type="scientific">Senna tora</name>
    <dbReference type="NCBI Taxonomy" id="362788"/>
    <lineage>
        <taxon>Eukaryota</taxon>
        <taxon>Viridiplantae</taxon>
        <taxon>Streptophyta</taxon>
        <taxon>Embryophyta</taxon>
        <taxon>Tracheophyta</taxon>
        <taxon>Spermatophyta</taxon>
        <taxon>Magnoliopsida</taxon>
        <taxon>eudicotyledons</taxon>
        <taxon>Gunneridae</taxon>
        <taxon>Pentapetalae</taxon>
        <taxon>rosids</taxon>
        <taxon>fabids</taxon>
        <taxon>Fabales</taxon>
        <taxon>Fabaceae</taxon>
        <taxon>Caesalpinioideae</taxon>
        <taxon>Cassia clade</taxon>
        <taxon>Senna</taxon>
    </lineage>
</organism>
<name>A0A835CGN1_9FABA</name>
<dbReference type="AlphaFoldDB" id="A0A835CGN1"/>
<proteinExistence type="predicted"/>